<dbReference type="InterPro" id="IPR020802">
    <property type="entry name" value="TesA-like"/>
</dbReference>
<dbReference type="GO" id="GO:0043041">
    <property type="term" value="P:amino acid activation for nonribosomal peptide biosynthetic process"/>
    <property type="evidence" value="ECO:0007669"/>
    <property type="project" value="TreeGrafter"/>
</dbReference>
<dbReference type="Gene3D" id="3.30.300.30">
    <property type="match status" value="1"/>
</dbReference>
<dbReference type="GO" id="GO:0044550">
    <property type="term" value="P:secondary metabolite biosynthetic process"/>
    <property type="evidence" value="ECO:0007669"/>
    <property type="project" value="TreeGrafter"/>
</dbReference>
<dbReference type="CDD" id="cd05930">
    <property type="entry name" value="A_NRPS"/>
    <property type="match status" value="1"/>
</dbReference>
<dbReference type="InterPro" id="IPR001242">
    <property type="entry name" value="Condensation_dom"/>
</dbReference>
<organism evidence="2 3">
    <name type="scientific">Psychrosphaera ytuae</name>
    <dbReference type="NCBI Taxonomy" id="2820710"/>
    <lineage>
        <taxon>Bacteria</taxon>
        <taxon>Pseudomonadati</taxon>
        <taxon>Pseudomonadota</taxon>
        <taxon>Gammaproteobacteria</taxon>
        <taxon>Alteromonadales</taxon>
        <taxon>Pseudoalteromonadaceae</taxon>
        <taxon>Psychrosphaera</taxon>
    </lineage>
</organism>
<evidence type="ECO:0000313" key="2">
    <source>
        <dbReference type="EMBL" id="QTH65074.1"/>
    </source>
</evidence>
<dbReference type="Gene3D" id="1.10.1200.10">
    <property type="entry name" value="ACP-like"/>
    <property type="match status" value="1"/>
</dbReference>
<dbReference type="PANTHER" id="PTHR45527">
    <property type="entry name" value="NONRIBOSOMAL PEPTIDE SYNTHETASE"/>
    <property type="match status" value="1"/>
</dbReference>
<dbReference type="GO" id="GO:0031177">
    <property type="term" value="F:phosphopantetheine binding"/>
    <property type="evidence" value="ECO:0007669"/>
    <property type="project" value="TreeGrafter"/>
</dbReference>
<evidence type="ECO:0000313" key="3">
    <source>
        <dbReference type="Proteomes" id="UP000682739"/>
    </source>
</evidence>
<dbReference type="SMART" id="SM00824">
    <property type="entry name" value="PKS_TE"/>
    <property type="match status" value="1"/>
</dbReference>
<dbReference type="Pfam" id="PF00501">
    <property type="entry name" value="AMP-binding"/>
    <property type="match status" value="1"/>
</dbReference>
<dbReference type="Proteomes" id="UP000682739">
    <property type="component" value="Chromosome"/>
</dbReference>
<dbReference type="Gene3D" id="3.30.559.10">
    <property type="entry name" value="Chloramphenicol acetyltransferase-like domain"/>
    <property type="match status" value="1"/>
</dbReference>
<dbReference type="InterPro" id="IPR020845">
    <property type="entry name" value="AMP-binding_CS"/>
</dbReference>
<dbReference type="SUPFAM" id="SSF47336">
    <property type="entry name" value="ACP-like"/>
    <property type="match status" value="1"/>
</dbReference>
<dbReference type="InterPro" id="IPR001031">
    <property type="entry name" value="Thioesterase"/>
</dbReference>
<dbReference type="Gene3D" id="3.40.50.1820">
    <property type="entry name" value="alpha/beta hydrolase"/>
    <property type="match status" value="1"/>
</dbReference>
<protein>
    <submittedName>
        <fullName evidence="2">Amino acid adenylation domain-containing protein</fullName>
    </submittedName>
</protein>
<dbReference type="Gene3D" id="3.30.559.30">
    <property type="entry name" value="Nonribosomal peptide synthetase, condensation domain"/>
    <property type="match status" value="1"/>
</dbReference>
<proteinExistence type="predicted"/>
<accession>A0A975DDQ2</accession>
<dbReference type="InterPro" id="IPR045851">
    <property type="entry name" value="AMP-bd_C_sf"/>
</dbReference>
<dbReference type="SUPFAM" id="SSF56801">
    <property type="entry name" value="Acetyl-CoA synthetase-like"/>
    <property type="match status" value="1"/>
</dbReference>
<reference evidence="2" key="1">
    <citation type="submission" date="2021-03" db="EMBL/GenBank/DDBJ databases">
        <title>Description of Psychrosphaera ytuae sp. nov. isolated from deep sea sediment of South China Sea.</title>
        <authorList>
            <person name="Zhang J."/>
            <person name="Xu X.-D."/>
        </authorList>
    </citation>
    <scope>NUCLEOTIDE SEQUENCE</scope>
    <source>
        <strain evidence="2">MTZ26</strain>
    </source>
</reference>
<dbReference type="SUPFAM" id="SSF52777">
    <property type="entry name" value="CoA-dependent acyltransferases"/>
    <property type="match status" value="2"/>
</dbReference>
<dbReference type="GO" id="GO:0003824">
    <property type="term" value="F:catalytic activity"/>
    <property type="evidence" value="ECO:0007669"/>
    <property type="project" value="InterPro"/>
</dbReference>
<keyword evidence="3" id="KW-1185">Reference proteome</keyword>
<dbReference type="GO" id="GO:0005737">
    <property type="term" value="C:cytoplasm"/>
    <property type="evidence" value="ECO:0007669"/>
    <property type="project" value="TreeGrafter"/>
</dbReference>
<dbReference type="PANTHER" id="PTHR45527:SF1">
    <property type="entry name" value="FATTY ACID SYNTHASE"/>
    <property type="match status" value="1"/>
</dbReference>
<evidence type="ECO:0000259" key="1">
    <source>
        <dbReference type="PROSITE" id="PS50075"/>
    </source>
</evidence>
<name>A0A975DDQ2_9GAMM</name>
<dbReference type="NCBIfam" id="TIGR01733">
    <property type="entry name" value="AA-adenyl-dom"/>
    <property type="match status" value="1"/>
</dbReference>
<dbReference type="Pfam" id="PF00550">
    <property type="entry name" value="PP-binding"/>
    <property type="match status" value="1"/>
</dbReference>
<feature type="domain" description="Carrier" evidence="1">
    <location>
        <begin position="963"/>
        <end position="1038"/>
    </location>
</feature>
<dbReference type="InterPro" id="IPR009081">
    <property type="entry name" value="PP-bd_ACP"/>
</dbReference>
<gene>
    <name evidence="2" type="ORF">J1N51_06450</name>
</gene>
<dbReference type="AlphaFoldDB" id="A0A975DDQ2"/>
<dbReference type="InterPro" id="IPR023213">
    <property type="entry name" value="CAT-like_dom_sf"/>
</dbReference>
<dbReference type="InterPro" id="IPR042099">
    <property type="entry name" value="ANL_N_sf"/>
</dbReference>
<dbReference type="Gene3D" id="3.40.50.12780">
    <property type="entry name" value="N-terminal domain of ligase-like"/>
    <property type="match status" value="1"/>
</dbReference>
<dbReference type="EMBL" id="CP072110">
    <property type="protein sequence ID" value="QTH65074.1"/>
    <property type="molecule type" value="Genomic_DNA"/>
</dbReference>
<dbReference type="RefSeq" id="WP_208833109.1">
    <property type="nucleotide sequence ID" value="NZ_CP072110.1"/>
</dbReference>
<dbReference type="PROSITE" id="PS50075">
    <property type="entry name" value="CARRIER"/>
    <property type="match status" value="1"/>
</dbReference>
<dbReference type="KEGG" id="psym:J1N51_06450"/>
<dbReference type="Pfam" id="PF00975">
    <property type="entry name" value="Thioesterase"/>
    <property type="match status" value="1"/>
</dbReference>
<dbReference type="PROSITE" id="PS00455">
    <property type="entry name" value="AMP_BINDING"/>
    <property type="match status" value="1"/>
</dbReference>
<dbReference type="InterPro" id="IPR000873">
    <property type="entry name" value="AMP-dep_synth/lig_dom"/>
</dbReference>
<dbReference type="InterPro" id="IPR036736">
    <property type="entry name" value="ACP-like_sf"/>
</dbReference>
<dbReference type="InterPro" id="IPR029058">
    <property type="entry name" value="AB_hydrolase_fold"/>
</dbReference>
<dbReference type="SUPFAM" id="SSF53474">
    <property type="entry name" value="alpha/beta-Hydrolases"/>
    <property type="match status" value="1"/>
</dbReference>
<sequence>MQRLPYSLPQKEIWAEWLAWGDSTHLNIGGFSKLQGQLSEEIMRAALQLLVAENDALRLVPSIKGDQILLPSFEAELNVVDFSLESDPHSRAKEWQESWMQQPFINKNAPPIRYGLLKVSDTFHYLVIQSSHMIMDGWSLSIAPQKWAECYRRICDGNNNCVPSSINYERFIEDSISYKASKTFKRDETFWKNKFPELGEALFMERYPSKGSQDHTLSSAFINYHHVHDEIRDAIMVRAKQWEATPFHVYMASLAVYLFESLSVEEVTIGIPALNRSGNKYKQTLGMFVGVLPITIKRPISGSFKDLVTQVKAELVTSYRYAKMPLSEQFKRLKAVNKGRDRLFDVIFSFEVFEFSSLFGDASLSDTKQTFSHYSRYPMAISLCDFVDAKDTEMVIECSERFFSEQEADLIGARLVYLLKQFCLEEAELSKVNLCTPSESQQLSQVPQVLKQQERFVSFVDFVLSHAKVTPKSTALITREQQLTYQEMINAAVNLASLLEKMGAKQGDHLVLALHRGPEVVVSILATAFIGATFIPVDLDWPVSRVDNIVTQAAPKLVLVNEENVLRYSDIQPEMVVVDLPALMATKAELSRLDTYRTYKNVPAYVLFTSGSTGEPKGVSVGHQALLSRLNWIAEAWGLTASDRSLQATQVNFDPSLVELLAPLYAGGSVAFPPPGRLLPEWLPSFIVEFGATLMAFVPSTLRRFIDGLEPNQILPLRVCCCGGEILSYEIAQKFIKATNTNLYNVYGPTEATIFCTAWQVHPSRMESTSMPVGRPLFGTKIYIINAQKNLQPYGVVGEVLIAGAGLADGYLAKEAETRARFIELTLPSGKQVNAYRTGDNGWLDCDGVLHFVGRIDRQVKLRGYRIELTEIENALMSLDGVELAAVKISSNTAKPYLSAWYESEAELSEATIRAELMARLPDYMVPERLLRVSALPVTHSAKVDYQALPEIVVNQGVNESREPIGPLENKIFEIWSKHIEAKELNVNSHFFEAGGDSLSAVICLNELEQYVGQRLSLHQLVSHPTIAGLAQVINSQLNLPELLVSLGDTTRQKSLYIAASGNGDLIRFQALAQCLRGSADIHMLQPPGNVDDISIEELASLYADKIIERGEKQVYLAGFSVGGLVALELAQSLQAKGIDVGHLFIVDTILMKLPRPITWCWKRLSRLVSNWHVPAQRVAGSRFLSAIQDHGLLMQVKAMRNYELNSYSGDAVLIKSSAYKLIHGWLLGGWRKVLQGQKREIQIETSHSAFFQPGRVEQLADVIKETIR</sequence>
<dbReference type="InterPro" id="IPR010071">
    <property type="entry name" value="AA_adenyl_dom"/>
</dbReference>
<dbReference type="Pfam" id="PF00668">
    <property type="entry name" value="Condensation"/>
    <property type="match status" value="1"/>
</dbReference>